<evidence type="ECO:0000313" key="2">
    <source>
        <dbReference type="EMBL" id="KJE92770.1"/>
    </source>
</evidence>
<protein>
    <submittedName>
        <fullName evidence="2">Uncharacterized protein</fullName>
    </submittedName>
</protein>
<organism evidence="2 3">
    <name type="scientific">Capsaspora owczarzaki (strain ATCC 30864)</name>
    <dbReference type="NCBI Taxonomy" id="595528"/>
    <lineage>
        <taxon>Eukaryota</taxon>
        <taxon>Filasterea</taxon>
        <taxon>Capsaspora</taxon>
    </lineage>
</organism>
<evidence type="ECO:0000256" key="1">
    <source>
        <dbReference type="SAM" id="MobiDB-lite"/>
    </source>
</evidence>
<dbReference type="InParanoid" id="A0A0D2WNM4"/>
<reference evidence="3" key="1">
    <citation type="submission" date="2011-02" db="EMBL/GenBank/DDBJ databases">
        <title>The Genome Sequence of Capsaspora owczarzaki ATCC 30864.</title>
        <authorList>
            <person name="Russ C."/>
            <person name="Cuomo C."/>
            <person name="Burger G."/>
            <person name="Gray M.W."/>
            <person name="Holland P.W.H."/>
            <person name="King N."/>
            <person name="Lang F.B.F."/>
            <person name="Roger A.J."/>
            <person name="Ruiz-Trillo I."/>
            <person name="Young S.K."/>
            <person name="Zeng Q."/>
            <person name="Gargeya S."/>
            <person name="Alvarado L."/>
            <person name="Berlin A."/>
            <person name="Chapman S.B."/>
            <person name="Chen Z."/>
            <person name="Freedman E."/>
            <person name="Gellesch M."/>
            <person name="Goldberg J."/>
            <person name="Griggs A."/>
            <person name="Gujja S."/>
            <person name="Heilman E."/>
            <person name="Heiman D."/>
            <person name="Howarth C."/>
            <person name="Mehta T."/>
            <person name="Neiman D."/>
            <person name="Pearson M."/>
            <person name="Roberts A."/>
            <person name="Saif S."/>
            <person name="Shea T."/>
            <person name="Shenoy N."/>
            <person name="Sisk P."/>
            <person name="Stolte C."/>
            <person name="Sykes S."/>
            <person name="White J."/>
            <person name="Yandava C."/>
            <person name="Haas B."/>
            <person name="Nusbaum C."/>
            <person name="Birren B."/>
        </authorList>
    </citation>
    <scope>NUCLEOTIDE SEQUENCE</scope>
    <source>
        <strain evidence="3">ATCC 30864</strain>
    </source>
</reference>
<keyword evidence="3" id="KW-1185">Reference proteome</keyword>
<feature type="region of interest" description="Disordered" evidence="1">
    <location>
        <begin position="95"/>
        <end position="121"/>
    </location>
</feature>
<dbReference type="Proteomes" id="UP000008743">
    <property type="component" value="Unassembled WGS sequence"/>
</dbReference>
<feature type="compositionally biased region" description="Basic residues" evidence="1">
    <location>
        <begin position="105"/>
        <end position="121"/>
    </location>
</feature>
<gene>
    <name evidence="2" type="ORF">CAOG_009699</name>
</gene>
<accession>A0A0D2WNM4</accession>
<dbReference type="AlphaFoldDB" id="A0A0D2WNM4"/>
<sequence length="121" mass="13699">MCFLFSPSPRFSPLLPASPLLPFQLPSPSFTPSPLHSAAALYRDSACFFAVPFHSWNVVHFVLPLFRHFVHPPASAFESKDCDKSSILQCNVANMHPNPLENKTKKGNKRIKKHREKKKNT</sequence>
<name>A0A0D2WNM4_CAPO3</name>
<dbReference type="EMBL" id="KE346364">
    <property type="protein sequence ID" value="KJE92770.1"/>
    <property type="molecule type" value="Genomic_DNA"/>
</dbReference>
<evidence type="ECO:0000313" key="3">
    <source>
        <dbReference type="Proteomes" id="UP000008743"/>
    </source>
</evidence>
<proteinExistence type="predicted"/>